<dbReference type="AlphaFoldDB" id="A0A7M2Y6M3"/>
<organism evidence="1 2">
    <name type="scientific">Kaistella flava</name>
    <name type="common">ex Peng et al. 2021</name>
    <dbReference type="NCBI Taxonomy" id="2038776"/>
    <lineage>
        <taxon>Bacteria</taxon>
        <taxon>Pseudomonadati</taxon>
        <taxon>Bacteroidota</taxon>
        <taxon>Flavobacteriia</taxon>
        <taxon>Flavobacteriales</taxon>
        <taxon>Weeksellaceae</taxon>
        <taxon>Chryseobacterium group</taxon>
        <taxon>Kaistella</taxon>
    </lineage>
</organism>
<evidence type="ECO:0000313" key="1">
    <source>
        <dbReference type="EMBL" id="QOW09898.1"/>
    </source>
</evidence>
<dbReference type="Proteomes" id="UP000594195">
    <property type="component" value="Chromosome"/>
</dbReference>
<sequence length="135" mass="15879">MMIDSESPKTKKTTKIIYDESDEFVCNPMYWKGFDTLNINIVYHSGFTSSGFNIRVNKKNYDIYPFSADDVITDYEKPSKFKNPKQKLILNKSSYKPNDSIYGYVEFEKIEYDNFGNIIPHKGKGYFRGKIEDYK</sequence>
<dbReference type="KEGG" id="kfa:Q73A0000_05750"/>
<name>A0A7M2Y6M3_9FLAO</name>
<accession>A0A7M2Y6M3</accession>
<keyword evidence="2" id="KW-1185">Reference proteome</keyword>
<dbReference type="RefSeq" id="WP_208458804.1">
    <property type="nucleotide sequence ID" value="NZ_CP040442.1"/>
</dbReference>
<proteinExistence type="predicted"/>
<protein>
    <submittedName>
        <fullName evidence="1">Uncharacterized protein</fullName>
    </submittedName>
</protein>
<evidence type="ECO:0000313" key="2">
    <source>
        <dbReference type="Proteomes" id="UP000594195"/>
    </source>
</evidence>
<reference evidence="1 2" key="1">
    <citation type="submission" date="2019-05" db="EMBL/GenBank/DDBJ databases">
        <title>Chryseobacterium sp. isolated from King George Island, maritime Antarctica.</title>
        <authorList>
            <person name="Peng X."/>
        </authorList>
    </citation>
    <scope>NUCLEOTIDE SEQUENCE [LARGE SCALE GENOMIC DNA]</scope>
    <source>
        <strain evidence="1 2">7-3A</strain>
    </source>
</reference>
<gene>
    <name evidence="1" type="ORF">Q73A0000_05750</name>
</gene>
<dbReference type="EMBL" id="CP040442">
    <property type="protein sequence ID" value="QOW09898.1"/>
    <property type="molecule type" value="Genomic_DNA"/>
</dbReference>